<dbReference type="InterPro" id="IPR002716">
    <property type="entry name" value="PIN_dom"/>
</dbReference>
<name>A0A182THB9_9DIPT</name>
<proteinExistence type="predicted"/>
<evidence type="ECO:0000313" key="4">
    <source>
        <dbReference type="Proteomes" id="UP000075902"/>
    </source>
</evidence>
<evidence type="ECO:0000313" key="3">
    <source>
        <dbReference type="EnsemblMetazoa" id="AMEC002307-PA"/>
    </source>
</evidence>
<keyword evidence="4" id="KW-1185">Reference proteome</keyword>
<feature type="domain" description="PIN" evidence="2">
    <location>
        <begin position="54"/>
        <end position="109"/>
    </location>
</feature>
<feature type="compositionally biased region" description="Basic residues" evidence="1">
    <location>
        <begin position="1"/>
        <end position="11"/>
    </location>
</feature>
<dbReference type="STRING" id="34690.A0A182THB9"/>
<dbReference type="VEuPathDB" id="VectorBase:AMEC002307"/>
<reference evidence="3" key="2">
    <citation type="submission" date="2020-05" db="UniProtKB">
        <authorList>
            <consortium name="EnsemblMetazoa"/>
        </authorList>
    </citation>
    <scope>IDENTIFICATION</scope>
    <source>
        <strain evidence="3">CM1001059</strain>
    </source>
</reference>
<dbReference type="AlphaFoldDB" id="A0A182THB9"/>
<evidence type="ECO:0000256" key="1">
    <source>
        <dbReference type="SAM" id="MobiDB-lite"/>
    </source>
</evidence>
<organism evidence="3 4">
    <name type="scientific">Anopheles melas</name>
    <dbReference type="NCBI Taxonomy" id="34690"/>
    <lineage>
        <taxon>Eukaryota</taxon>
        <taxon>Metazoa</taxon>
        <taxon>Ecdysozoa</taxon>
        <taxon>Arthropoda</taxon>
        <taxon>Hexapoda</taxon>
        <taxon>Insecta</taxon>
        <taxon>Pterygota</taxon>
        <taxon>Neoptera</taxon>
        <taxon>Endopterygota</taxon>
        <taxon>Diptera</taxon>
        <taxon>Nematocera</taxon>
        <taxon>Culicoidea</taxon>
        <taxon>Culicidae</taxon>
        <taxon>Anophelinae</taxon>
        <taxon>Anopheles</taxon>
    </lineage>
</organism>
<dbReference type="Pfam" id="PF13638">
    <property type="entry name" value="PIN_4"/>
    <property type="match status" value="1"/>
</dbReference>
<accession>A0A182THB9</accession>
<dbReference type="Gene3D" id="3.40.50.1010">
    <property type="entry name" value="5'-nuclease"/>
    <property type="match status" value="1"/>
</dbReference>
<dbReference type="EnsemblMetazoa" id="AMEC002307-RA">
    <property type="protein sequence ID" value="AMEC002307-PA"/>
    <property type="gene ID" value="AMEC002307"/>
</dbReference>
<sequence>MLDKKRKKTKKQPAGNNRTIANPYGVWKEERKEGRDILSQSTIAVTIEVHPRFLVTDTNCFVDYLGAIELISKAHPLYQLMVPIIVINELEGLSKGLRNQSPKQQAASTAAVAEILVPVQKQLALPTAPATVVSIAPANSSSSSTSAAGLHQQHAAKVADASKKALQFIKSRNPALK</sequence>
<dbReference type="Proteomes" id="UP000075902">
    <property type="component" value="Unassembled WGS sequence"/>
</dbReference>
<evidence type="ECO:0000259" key="2">
    <source>
        <dbReference type="Pfam" id="PF13638"/>
    </source>
</evidence>
<reference evidence="4" key="1">
    <citation type="submission" date="2014-01" db="EMBL/GenBank/DDBJ databases">
        <title>The Genome Sequence of Anopheles melas CM1001059_A (V2).</title>
        <authorList>
            <consortium name="The Broad Institute Genomics Platform"/>
            <person name="Neafsey D.E."/>
            <person name="Besansky N."/>
            <person name="Howell P."/>
            <person name="Walton C."/>
            <person name="Young S.K."/>
            <person name="Zeng Q."/>
            <person name="Gargeya S."/>
            <person name="Fitzgerald M."/>
            <person name="Haas B."/>
            <person name="Abouelleil A."/>
            <person name="Allen A.W."/>
            <person name="Alvarado L."/>
            <person name="Arachchi H.M."/>
            <person name="Berlin A.M."/>
            <person name="Chapman S.B."/>
            <person name="Gainer-Dewar J."/>
            <person name="Goldberg J."/>
            <person name="Griggs A."/>
            <person name="Gujja S."/>
            <person name="Hansen M."/>
            <person name="Howarth C."/>
            <person name="Imamovic A."/>
            <person name="Ireland A."/>
            <person name="Larimer J."/>
            <person name="McCowan C."/>
            <person name="Murphy C."/>
            <person name="Pearson M."/>
            <person name="Poon T.W."/>
            <person name="Priest M."/>
            <person name="Roberts A."/>
            <person name="Saif S."/>
            <person name="Shea T."/>
            <person name="Sisk P."/>
            <person name="Sykes S."/>
            <person name="Wortman J."/>
            <person name="Nusbaum C."/>
            <person name="Birren B."/>
        </authorList>
    </citation>
    <scope>NUCLEOTIDE SEQUENCE [LARGE SCALE GENOMIC DNA]</scope>
    <source>
        <strain evidence="4">CM1001059</strain>
    </source>
</reference>
<feature type="region of interest" description="Disordered" evidence="1">
    <location>
        <begin position="1"/>
        <end position="21"/>
    </location>
</feature>
<protein>
    <submittedName>
        <fullName evidence="3">PINc domain-containing protein</fullName>
    </submittedName>
</protein>